<evidence type="ECO:0000259" key="2">
    <source>
        <dbReference type="Pfam" id="PF01039"/>
    </source>
</evidence>
<gene>
    <name evidence="3" type="ORF">TSIB3V08_LOCUS10158</name>
</gene>
<dbReference type="GO" id="GO:0005739">
    <property type="term" value="C:mitochondrion"/>
    <property type="evidence" value="ECO:0007669"/>
    <property type="project" value="TreeGrafter"/>
</dbReference>
<dbReference type="GO" id="GO:1905202">
    <property type="term" value="C:methylcrotonoyl-CoA carboxylase complex"/>
    <property type="evidence" value="ECO:0007669"/>
    <property type="project" value="TreeGrafter"/>
</dbReference>
<dbReference type="Gene3D" id="3.90.226.10">
    <property type="entry name" value="2-enoyl-CoA Hydratase, Chain A, domain 1"/>
    <property type="match status" value="1"/>
</dbReference>
<protein>
    <recommendedName>
        <fullName evidence="2">Acetyl-coenzyme A carboxylase carboxyl transferase subunit beta domain-containing protein</fullName>
    </recommendedName>
</protein>
<reference evidence="3" key="1">
    <citation type="submission" date="2020-11" db="EMBL/GenBank/DDBJ databases">
        <authorList>
            <person name="Tran Van P."/>
        </authorList>
    </citation>
    <scope>NUCLEOTIDE SEQUENCE</scope>
</reference>
<dbReference type="PANTHER" id="PTHR22855">
    <property type="entry name" value="ACETYL, PROPIONYL, PYRUVATE, AND GLUTACONYL CARBOXYLASE-RELATED"/>
    <property type="match status" value="1"/>
</dbReference>
<accession>A0A7R9B4K0</accession>
<dbReference type="PANTHER" id="PTHR22855:SF13">
    <property type="entry name" value="METHYLCROTONOYL-COA CARBOXYLASE BETA CHAIN, MITOCHONDRIAL"/>
    <property type="match status" value="1"/>
</dbReference>
<proteinExistence type="inferred from homology"/>
<dbReference type="GO" id="GO:0004485">
    <property type="term" value="F:methylcrotonoyl-CoA carboxylase activity"/>
    <property type="evidence" value="ECO:0007669"/>
    <property type="project" value="TreeGrafter"/>
</dbReference>
<dbReference type="AlphaFoldDB" id="A0A7R9B4K0"/>
<evidence type="ECO:0000256" key="1">
    <source>
        <dbReference type="ARBA" id="ARBA00006102"/>
    </source>
</evidence>
<dbReference type="InterPro" id="IPR034733">
    <property type="entry name" value="AcCoA_carboxyl_beta"/>
</dbReference>
<dbReference type="InterPro" id="IPR045190">
    <property type="entry name" value="MCCB/AccD1-like"/>
</dbReference>
<dbReference type="GO" id="GO:0006552">
    <property type="term" value="P:L-leucine catabolic process"/>
    <property type="evidence" value="ECO:0007669"/>
    <property type="project" value="TreeGrafter"/>
</dbReference>
<dbReference type="EMBL" id="OC006438">
    <property type="protein sequence ID" value="CAD7266132.1"/>
    <property type="molecule type" value="Genomic_DNA"/>
</dbReference>
<dbReference type="SUPFAM" id="SSF52096">
    <property type="entry name" value="ClpP/crotonase"/>
    <property type="match status" value="1"/>
</dbReference>
<dbReference type="InterPro" id="IPR029045">
    <property type="entry name" value="ClpP/crotonase-like_dom_sf"/>
</dbReference>
<dbReference type="Pfam" id="PF01039">
    <property type="entry name" value="Carboxyl_trans"/>
    <property type="match status" value="1"/>
</dbReference>
<evidence type="ECO:0000313" key="3">
    <source>
        <dbReference type="EMBL" id="CAD7266132.1"/>
    </source>
</evidence>
<organism evidence="3">
    <name type="scientific">Timema shepardi</name>
    <name type="common">Walking stick</name>
    <dbReference type="NCBI Taxonomy" id="629360"/>
    <lineage>
        <taxon>Eukaryota</taxon>
        <taxon>Metazoa</taxon>
        <taxon>Ecdysozoa</taxon>
        <taxon>Arthropoda</taxon>
        <taxon>Hexapoda</taxon>
        <taxon>Insecta</taxon>
        <taxon>Pterygota</taxon>
        <taxon>Neoptera</taxon>
        <taxon>Polyneoptera</taxon>
        <taxon>Phasmatodea</taxon>
        <taxon>Timematodea</taxon>
        <taxon>Timematoidea</taxon>
        <taxon>Timematidae</taxon>
        <taxon>Timema</taxon>
    </lineage>
</organism>
<feature type="domain" description="Acetyl-coenzyme A carboxylase carboxyl transferase subunit beta" evidence="2">
    <location>
        <begin position="81"/>
        <end position="181"/>
    </location>
</feature>
<name>A0A7R9B4K0_TIMSH</name>
<sequence length="210" mass="24152">MGNSYQDLDETAIIVGKTAVTIVSARSIILWKYRENTGKVYPKQDRYQTLSRSHNFTIKTVNKLFVDKAATWSSALFVLYYSPRFLYMWPNSRISVMGGEQAAGVLAQISQERREREHKQHRALLPVRRESGKLFRKKTRPSSLERDSNLDLRVESLAQHETSALANCITEADLRVVDIIIWTQQEEIALKVPIIKKFNEEGSPYFSSAR</sequence>
<comment type="similarity">
    <text evidence="1">Belongs to the AccD/PCCB family.</text>
</comment>